<sequence length="246" mass="25970">MPSAPSYPQGAYPDLEPFFESLRRDMQLRRHTQRVRYAATITPDANKGECVVVDVLTGNVTIANPVNARNGMRLYFSFTQDGVGSRTVTFGSDFSTSWIPVPTPDATTTVSFWYDGVAGKWVQGDDKLASAGSDADTLDGQHGAYYLDSANFTGTNWTDLTDAGATTLHKHDHGLSDGLGDDDHAQYLLVSGARSMAGALNMGTNNITNVGTYSGGAITASGIVHAQGGKLEVGTAASGGLNNLQL</sequence>
<dbReference type="AlphaFoldDB" id="A0A0F9GG94"/>
<protein>
    <submittedName>
        <fullName evidence="1">Uncharacterized protein</fullName>
    </submittedName>
</protein>
<dbReference type="EMBL" id="LAZR01018072">
    <property type="protein sequence ID" value="KKL97824.1"/>
    <property type="molecule type" value="Genomic_DNA"/>
</dbReference>
<organism evidence="1">
    <name type="scientific">marine sediment metagenome</name>
    <dbReference type="NCBI Taxonomy" id="412755"/>
    <lineage>
        <taxon>unclassified sequences</taxon>
        <taxon>metagenomes</taxon>
        <taxon>ecological metagenomes</taxon>
    </lineage>
</organism>
<feature type="non-terminal residue" evidence="1">
    <location>
        <position position="246"/>
    </location>
</feature>
<name>A0A0F9GG94_9ZZZZ</name>
<reference evidence="1" key="1">
    <citation type="journal article" date="2015" name="Nature">
        <title>Complex archaea that bridge the gap between prokaryotes and eukaryotes.</title>
        <authorList>
            <person name="Spang A."/>
            <person name="Saw J.H."/>
            <person name="Jorgensen S.L."/>
            <person name="Zaremba-Niedzwiedzka K."/>
            <person name="Martijn J."/>
            <person name="Lind A.E."/>
            <person name="van Eijk R."/>
            <person name="Schleper C."/>
            <person name="Guy L."/>
            <person name="Ettema T.J."/>
        </authorList>
    </citation>
    <scope>NUCLEOTIDE SEQUENCE</scope>
</reference>
<proteinExistence type="predicted"/>
<gene>
    <name evidence="1" type="ORF">LCGC14_1830580</name>
</gene>
<comment type="caution">
    <text evidence="1">The sequence shown here is derived from an EMBL/GenBank/DDBJ whole genome shotgun (WGS) entry which is preliminary data.</text>
</comment>
<evidence type="ECO:0000313" key="1">
    <source>
        <dbReference type="EMBL" id="KKL97824.1"/>
    </source>
</evidence>
<accession>A0A0F9GG94</accession>